<evidence type="ECO:0000259" key="9">
    <source>
        <dbReference type="Pfam" id="PF01431"/>
    </source>
</evidence>
<comment type="similarity">
    <text evidence="2">Belongs to the peptidase M13 family.</text>
</comment>
<dbReference type="PANTHER" id="PTHR11733:SF167">
    <property type="entry name" value="FI17812P1-RELATED"/>
    <property type="match status" value="1"/>
</dbReference>
<dbReference type="EMBL" id="QUTH01000698">
    <property type="protein sequence ID" value="RHZ33117.1"/>
    <property type="molecule type" value="Genomic_DNA"/>
</dbReference>
<dbReference type="Proteomes" id="UP000285430">
    <property type="component" value="Unassembled WGS sequence"/>
</dbReference>
<feature type="domain" description="Peptidase M13 C-terminal" evidence="9">
    <location>
        <begin position="276"/>
        <end position="327"/>
    </location>
</feature>
<keyword evidence="6" id="KW-0862">Zinc</keyword>
<evidence type="ECO:0000256" key="5">
    <source>
        <dbReference type="ARBA" id="ARBA00022801"/>
    </source>
</evidence>
<evidence type="ECO:0000256" key="2">
    <source>
        <dbReference type="ARBA" id="ARBA00007357"/>
    </source>
</evidence>
<dbReference type="GO" id="GO:0016485">
    <property type="term" value="P:protein processing"/>
    <property type="evidence" value="ECO:0007669"/>
    <property type="project" value="TreeGrafter"/>
</dbReference>
<dbReference type="InterPro" id="IPR000718">
    <property type="entry name" value="Peptidase_M13"/>
</dbReference>
<dbReference type="CDD" id="cd08662">
    <property type="entry name" value="M13"/>
    <property type="match status" value="1"/>
</dbReference>
<evidence type="ECO:0000256" key="3">
    <source>
        <dbReference type="ARBA" id="ARBA00022670"/>
    </source>
</evidence>
<feature type="domain" description="Peptidase M13 C-terminal" evidence="9">
    <location>
        <begin position="335"/>
        <end position="405"/>
    </location>
</feature>
<sequence>MVKVLISLISLAATAGYETPRVCDQAHRFLRKPLRRLLPIRVWRVVQGCYDPPGRTHNTDPITMLSIQNQALLTKILSDNKPKLGDDGCLPVIIRFEQTLAGVALNKLEEMEAVYKLIHASFNHLSPEFRTANWNFFGKIIDGEKVEPTREQFCIAEVDKTVGELLGQYFLDEVWSAETAKAVDELVKALESSTSTGIATADWLDDSTRANAQTKLSKFVYLLGGPENPQLYPTLTLDSKSYFNNRWKVSQVNIDTNLKLAGQPVDKRKFDVPPRHPYFDVQFDAAQYFGVTGVHIGHEITHGFDNIGRNYDGDGKLNPWCFRAYREYLKKFPSQYTEDAGDKLFYLSFAQARCSKNTDARLNTHLTDPHPPDRFRVTGALENDAEFARVFKCPTDSCLNPSNKCLLWE</sequence>
<evidence type="ECO:0000256" key="4">
    <source>
        <dbReference type="ARBA" id="ARBA00022723"/>
    </source>
</evidence>
<dbReference type="SUPFAM" id="SSF55486">
    <property type="entry name" value="Metalloproteases ('zincins'), catalytic domain"/>
    <property type="match status" value="1"/>
</dbReference>
<comment type="caution">
    <text evidence="12">The sequence shown here is derived from an EMBL/GenBank/DDBJ whole genome shotgun (WGS) entry which is preliminary data.</text>
</comment>
<keyword evidence="7" id="KW-0482">Metalloprotease</keyword>
<evidence type="ECO:0000313" key="13">
    <source>
        <dbReference type="Proteomes" id="UP000285430"/>
    </source>
</evidence>
<dbReference type="GO" id="GO:0046872">
    <property type="term" value="F:metal ion binding"/>
    <property type="evidence" value="ECO:0007669"/>
    <property type="project" value="UniProtKB-KW"/>
</dbReference>
<gene>
    <name evidence="11" type="ORF">DYB35_012778</name>
    <name evidence="12" type="ORF">DYB37_012934</name>
</gene>
<dbReference type="PANTHER" id="PTHR11733">
    <property type="entry name" value="ZINC METALLOPROTEASE FAMILY M13 NEPRILYSIN-RELATED"/>
    <property type="match status" value="1"/>
</dbReference>
<dbReference type="Pfam" id="PF05649">
    <property type="entry name" value="Peptidase_M13_N"/>
    <property type="match status" value="1"/>
</dbReference>
<dbReference type="InterPro" id="IPR024079">
    <property type="entry name" value="MetalloPept_cat_dom_sf"/>
</dbReference>
<feature type="chain" id="PRO_5036343385" description="Peptidase M13 C-terminal domain-containing protein" evidence="8">
    <location>
        <begin position="17"/>
        <end position="409"/>
    </location>
</feature>
<dbReference type="InterPro" id="IPR018497">
    <property type="entry name" value="Peptidase_M13_C"/>
</dbReference>
<evidence type="ECO:0008006" key="15">
    <source>
        <dbReference type="Google" id="ProtNLM"/>
    </source>
</evidence>
<dbReference type="EMBL" id="QUTG01000610">
    <property type="protein sequence ID" value="RHZ01798.1"/>
    <property type="molecule type" value="Genomic_DNA"/>
</dbReference>
<evidence type="ECO:0000259" key="10">
    <source>
        <dbReference type="Pfam" id="PF05649"/>
    </source>
</evidence>
<dbReference type="Gene3D" id="1.10.1380.10">
    <property type="entry name" value="Neutral endopeptidase , domain2"/>
    <property type="match status" value="1"/>
</dbReference>
<keyword evidence="4" id="KW-0479">Metal-binding</keyword>
<dbReference type="GO" id="GO:0004222">
    <property type="term" value="F:metalloendopeptidase activity"/>
    <property type="evidence" value="ECO:0007669"/>
    <property type="project" value="InterPro"/>
</dbReference>
<reference evidence="13 14" key="1">
    <citation type="submission" date="2018-08" db="EMBL/GenBank/DDBJ databases">
        <title>Aphanomyces genome sequencing and annotation.</title>
        <authorList>
            <person name="Minardi D."/>
            <person name="Oidtmann B."/>
            <person name="Van Der Giezen M."/>
            <person name="Studholme D.J."/>
        </authorList>
    </citation>
    <scope>NUCLEOTIDE SEQUENCE [LARGE SCALE GENOMIC DNA]</scope>
    <source>
        <strain evidence="12 13">Da</strain>
        <strain evidence="11 14">Sv</strain>
    </source>
</reference>
<proteinExistence type="inferred from homology"/>
<evidence type="ECO:0000256" key="7">
    <source>
        <dbReference type="ARBA" id="ARBA00023049"/>
    </source>
</evidence>
<keyword evidence="5" id="KW-0378">Hydrolase</keyword>
<evidence type="ECO:0000256" key="1">
    <source>
        <dbReference type="ARBA" id="ARBA00001947"/>
    </source>
</evidence>
<evidence type="ECO:0000256" key="6">
    <source>
        <dbReference type="ARBA" id="ARBA00022833"/>
    </source>
</evidence>
<organism evidence="12 13">
    <name type="scientific">Aphanomyces astaci</name>
    <name type="common">Crayfish plague agent</name>
    <dbReference type="NCBI Taxonomy" id="112090"/>
    <lineage>
        <taxon>Eukaryota</taxon>
        <taxon>Sar</taxon>
        <taxon>Stramenopiles</taxon>
        <taxon>Oomycota</taxon>
        <taxon>Saprolegniomycetes</taxon>
        <taxon>Saprolegniales</taxon>
        <taxon>Verrucalvaceae</taxon>
        <taxon>Aphanomyces</taxon>
    </lineage>
</organism>
<dbReference type="PROSITE" id="PS51885">
    <property type="entry name" value="NEPRILYSIN"/>
    <property type="match status" value="1"/>
</dbReference>
<accession>A0A3R7AQJ8</accession>
<keyword evidence="8" id="KW-0732">Signal</keyword>
<dbReference type="Gene3D" id="3.40.390.10">
    <property type="entry name" value="Collagenase (Catalytic Domain)"/>
    <property type="match status" value="3"/>
</dbReference>
<feature type="signal peptide" evidence="8">
    <location>
        <begin position="1"/>
        <end position="16"/>
    </location>
</feature>
<evidence type="ECO:0000313" key="11">
    <source>
        <dbReference type="EMBL" id="RHZ01798.1"/>
    </source>
</evidence>
<evidence type="ECO:0000256" key="8">
    <source>
        <dbReference type="SAM" id="SignalP"/>
    </source>
</evidence>
<dbReference type="Pfam" id="PF01431">
    <property type="entry name" value="Peptidase_M13"/>
    <property type="match status" value="2"/>
</dbReference>
<dbReference type="InterPro" id="IPR042089">
    <property type="entry name" value="Peptidase_M13_dom_2"/>
</dbReference>
<comment type="cofactor">
    <cofactor evidence="1">
        <name>Zn(2+)</name>
        <dbReference type="ChEBI" id="CHEBI:29105"/>
    </cofactor>
</comment>
<evidence type="ECO:0000313" key="12">
    <source>
        <dbReference type="EMBL" id="RHZ33117.1"/>
    </source>
</evidence>
<protein>
    <recommendedName>
        <fullName evidence="15">Peptidase M13 C-terminal domain-containing protein</fullName>
    </recommendedName>
</protein>
<dbReference type="AlphaFoldDB" id="A0A3R7AQJ8"/>
<name>A0A3R7AQJ8_APHAT</name>
<dbReference type="InterPro" id="IPR008753">
    <property type="entry name" value="Peptidase_M13_N"/>
</dbReference>
<evidence type="ECO:0000313" key="14">
    <source>
        <dbReference type="Proteomes" id="UP000285712"/>
    </source>
</evidence>
<feature type="domain" description="Peptidase M13 N-terminal" evidence="10">
    <location>
        <begin position="114"/>
        <end position="225"/>
    </location>
</feature>
<dbReference type="Proteomes" id="UP000285712">
    <property type="component" value="Unassembled WGS sequence"/>
</dbReference>
<dbReference type="GO" id="GO:0005886">
    <property type="term" value="C:plasma membrane"/>
    <property type="evidence" value="ECO:0007669"/>
    <property type="project" value="TreeGrafter"/>
</dbReference>
<keyword evidence="3" id="KW-0645">Protease</keyword>